<dbReference type="Gene3D" id="3.55.40.10">
    <property type="entry name" value="minor pseudopilin epsh domain"/>
    <property type="match status" value="1"/>
</dbReference>
<dbReference type="GO" id="GO:0015628">
    <property type="term" value="P:protein secretion by the type II secretion system"/>
    <property type="evidence" value="ECO:0007669"/>
    <property type="project" value="InterPro"/>
</dbReference>
<accession>A0A2U3N4B0</accession>
<evidence type="ECO:0000256" key="4">
    <source>
        <dbReference type="ARBA" id="ARBA00022519"/>
    </source>
</evidence>
<dbReference type="GO" id="GO:0015627">
    <property type="term" value="C:type II protein secretion system complex"/>
    <property type="evidence" value="ECO:0007669"/>
    <property type="project" value="InterPro"/>
</dbReference>
<evidence type="ECO:0000256" key="6">
    <source>
        <dbReference type="ARBA" id="ARBA00022989"/>
    </source>
</evidence>
<feature type="domain" description="General secretion pathway GspH" evidence="8">
    <location>
        <begin position="12"/>
        <end position="126"/>
    </location>
</feature>
<keyword evidence="3" id="KW-0488">Methylation</keyword>
<keyword evidence="5" id="KW-0812">Transmembrane</keyword>
<name>A0A2U3N4B0_9GAMM</name>
<protein>
    <submittedName>
        <fullName evidence="9">Type II transport protein GspH</fullName>
    </submittedName>
</protein>
<dbReference type="InterPro" id="IPR022346">
    <property type="entry name" value="T2SS_GspH"/>
</dbReference>
<evidence type="ECO:0000313" key="9">
    <source>
        <dbReference type="EMBL" id="SPL72516.1"/>
    </source>
</evidence>
<dbReference type="GO" id="GO:0005886">
    <property type="term" value="C:plasma membrane"/>
    <property type="evidence" value="ECO:0007669"/>
    <property type="project" value="UniProtKB-SubCell"/>
</dbReference>
<dbReference type="InParanoid" id="A0A2U3N4B0"/>
<sequence>MYRQEMNKIYQTIKHDIVFAKINALSQHQNIIICPSENFLICENNYWHKGMLIFVDKNMNKERDSTEKILLSSKTNLKYGTLIWKGFGNDQVLRFRSDNGLPLDSNGTFHYSAKDPDYSLNIYVSRMAQTRFEKTGK</sequence>
<dbReference type="EMBL" id="OOGT01000327">
    <property type="protein sequence ID" value="SPL72516.1"/>
    <property type="molecule type" value="Genomic_DNA"/>
</dbReference>
<reference evidence="10" key="1">
    <citation type="submission" date="2018-03" db="EMBL/GenBank/DDBJ databases">
        <authorList>
            <person name="Blom J."/>
        </authorList>
    </citation>
    <scope>NUCLEOTIDE SEQUENCE [LARGE SCALE GENOMIC DNA]</scope>
    <source>
        <strain evidence="10">KPC-SM-21</strain>
    </source>
</reference>
<keyword evidence="7" id="KW-0472">Membrane</keyword>
<evidence type="ECO:0000256" key="5">
    <source>
        <dbReference type="ARBA" id="ARBA00022692"/>
    </source>
</evidence>
<evidence type="ECO:0000313" key="10">
    <source>
        <dbReference type="Proteomes" id="UP000245974"/>
    </source>
</evidence>
<evidence type="ECO:0000259" key="8">
    <source>
        <dbReference type="Pfam" id="PF12019"/>
    </source>
</evidence>
<dbReference type="Pfam" id="PF12019">
    <property type="entry name" value="GspH"/>
    <property type="match status" value="1"/>
</dbReference>
<evidence type="ECO:0000256" key="3">
    <source>
        <dbReference type="ARBA" id="ARBA00022481"/>
    </source>
</evidence>
<comment type="subcellular location">
    <subcellularLocation>
        <location evidence="1">Cell inner membrane</location>
        <topology evidence="1">Single-pass membrane protein</topology>
    </subcellularLocation>
</comment>
<dbReference type="Proteomes" id="UP000245974">
    <property type="component" value="Unassembled WGS sequence"/>
</dbReference>
<keyword evidence="2" id="KW-1003">Cell membrane</keyword>
<organism evidence="9 10">
    <name type="scientific">Acinetobacter stercoris</name>
    <dbReference type="NCBI Taxonomy" id="2126983"/>
    <lineage>
        <taxon>Bacteria</taxon>
        <taxon>Pseudomonadati</taxon>
        <taxon>Pseudomonadota</taxon>
        <taxon>Gammaproteobacteria</taxon>
        <taxon>Moraxellales</taxon>
        <taxon>Moraxellaceae</taxon>
        <taxon>Acinetobacter</taxon>
    </lineage>
</organism>
<keyword evidence="10" id="KW-1185">Reference proteome</keyword>
<evidence type="ECO:0000256" key="1">
    <source>
        <dbReference type="ARBA" id="ARBA00004377"/>
    </source>
</evidence>
<keyword evidence="6" id="KW-1133">Transmembrane helix</keyword>
<keyword evidence="4" id="KW-0997">Cell inner membrane</keyword>
<dbReference type="AlphaFoldDB" id="A0A2U3N4B0"/>
<evidence type="ECO:0000256" key="7">
    <source>
        <dbReference type="ARBA" id="ARBA00023136"/>
    </source>
</evidence>
<gene>
    <name evidence="9" type="ORF">KPC_3694</name>
</gene>
<proteinExistence type="predicted"/>
<evidence type="ECO:0000256" key="2">
    <source>
        <dbReference type="ARBA" id="ARBA00022475"/>
    </source>
</evidence>